<evidence type="ECO:0000256" key="11">
    <source>
        <dbReference type="ARBA" id="ARBA00023204"/>
    </source>
</evidence>
<keyword evidence="16" id="KW-1185">Reference proteome</keyword>
<dbReference type="InterPro" id="IPR029119">
    <property type="entry name" value="MutY_C"/>
</dbReference>
<evidence type="ECO:0000313" key="15">
    <source>
        <dbReference type="EMBL" id="MBC8561561.1"/>
    </source>
</evidence>
<evidence type="ECO:0000259" key="14">
    <source>
        <dbReference type="SMART" id="SM00478"/>
    </source>
</evidence>
<comment type="function">
    <text evidence="13">Adenine glycosylase active on G-A mispairs.</text>
</comment>
<dbReference type="PANTHER" id="PTHR42944:SF1">
    <property type="entry name" value="ADENINE DNA GLYCOSYLASE"/>
    <property type="match status" value="1"/>
</dbReference>
<dbReference type="SUPFAM" id="SSF55811">
    <property type="entry name" value="Nudix"/>
    <property type="match status" value="1"/>
</dbReference>
<dbReference type="CDD" id="cd03431">
    <property type="entry name" value="NUDIX_DNA_Glycosylase_C-MutY"/>
    <property type="match status" value="1"/>
</dbReference>
<organism evidence="15 16">
    <name type="scientific">Jutongia huaianensis</name>
    <dbReference type="NCBI Taxonomy" id="2763668"/>
    <lineage>
        <taxon>Bacteria</taxon>
        <taxon>Bacillati</taxon>
        <taxon>Bacillota</taxon>
        <taxon>Clostridia</taxon>
        <taxon>Lachnospirales</taxon>
        <taxon>Lachnospiraceae</taxon>
        <taxon>Jutongia</taxon>
    </lineage>
</organism>
<evidence type="ECO:0000256" key="2">
    <source>
        <dbReference type="ARBA" id="ARBA00008343"/>
    </source>
</evidence>
<dbReference type="Pfam" id="PF00633">
    <property type="entry name" value="HHH"/>
    <property type="match status" value="1"/>
</dbReference>
<dbReference type="PROSITE" id="PS01155">
    <property type="entry name" value="ENDONUCLEASE_III_2"/>
    <property type="match status" value="1"/>
</dbReference>
<dbReference type="Gene3D" id="1.10.1670.10">
    <property type="entry name" value="Helix-hairpin-Helix base-excision DNA repair enzymes (C-terminal)"/>
    <property type="match status" value="1"/>
</dbReference>
<keyword evidence="6" id="KW-0479">Metal-binding</keyword>
<comment type="cofactor">
    <cofactor evidence="13">
        <name>[4Fe-4S] cluster</name>
        <dbReference type="ChEBI" id="CHEBI:49883"/>
    </cofactor>
    <text evidence="13">Binds 1 [4Fe-4S] cluster.</text>
</comment>
<dbReference type="Pfam" id="PF00730">
    <property type="entry name" value="HhH-GPD"/>
    <property type="match status" value="1"/>
</dbReference>
<evidence type="ECO:0000256" key="10">
    <source>
        <dbReference type="ARBA" id="ARBA00023014"/>
    </source>
</evidence>
<dbReference type="InterPro" id="IPR044298">
    <property type="entry name" value="MIG/MutY"/>
</dbReference>
<keyword evidence="11" id="KW-0234">DNA repair</keyword>
<evidence type="ECO:0000313" key="16">
    <source>
        <dbReference type="Proteomes" id="UP000606193"/>
    </source>
</evidence>
<dbReference type="SUPFAM" id="SSF48150">
    <property type="entry name" value="DNA-glycosylase"/>
    <property type="match status" value="1"/>
</dbReference>
<evidence type="ECO:0000256" key="3">
    <source>
        <dbReference type="ARBA" id="ARBA00012045"/>
    </source>
</evidence>
<dbReference type="EC" id="3.2.2.31" evidence="3 13"/>
<evidence type="ECO:0000256" key="8">
    <source>
        <dbReference type="ARBA" id="ARBA00022801"/>
    </source>
</evidence>
<evidence type="ECO:0000256" key="4">
    <source>
        <dbReference type="ARBA" id="ARBA00022023"/>
    </source>
</evidence>
<dbReference type="RefSeq" id="WP_249297232.1">
    <property type="nucleotide sequence ID" value="NZ_JACRSX010000002.1"/>
</dbReference>
<dbReference type="PANTHER" id="PTHR42944">
    <property type="entry name" value="ADENINE DNA GLYCOSYLASE"/>
    <property type="match status" value="1"/>
</dbReference>
<dbReference type="InterPro" id="IPR005760">
    <property type="entry name" value="A/G_AdeGlyc_MutY"/>
</dbReference>
<sequence length="365" mass="41622">MNTPTPNRIDKLNQLTTPLLEWYSSAARDLPWRTPASETHRPDPYHVWVSEIMLQQTRVEAVKAYYARFLTAFPNIKSLANAPQDELMKLWQGLGYYSRANNLKRAAIEIEERFHGEFPRTYQEILSLPGIGEYTAGAIASIALGEAVPAIDGNVYRIYTRLFEDDSDITKAAFKKQLRSELLQTIPPGTPGIYNQAWMDLGATICQPNGAPLCDKCPFVSRCQAHIHDSWSAFPVKPPKKKRRIEEKTVILLEYQGTYLVQKRPPKGLLAGLWEFPSQEGFVSTEELQKLLEQWDTSASDIELLGKGKHIFSHIEWHMIGYLIHLKQAPSIPLSEDSIWVTAEKMQREYSIPSALRLYYSKIIS</sequence>
<dbReference type="InterPro" id="IPR000445">
    <property type="entry name" value="HhH_motif"/>
</dbReference>
<keyword evidence="8" id="KW-0378">Hydrolase</keyword>
<dbReference type="Pfam" id="PF14815">
    <property type="entry name" value="NUDIX_4"/>
    <property type="match status" value="1"/>
</dbReference>
<dbReference type="CDD" id="cd00056">
    <property type="entry name" value="ENDO3c"/>
    <property type="match status" value="1"/>
</dbReference>
<dbReference type="NCBIfam" id="TIGR01084">
    <property type="entry name" value="mutY"/>
    <property type="match status" value="1"/>
</dbReference>
<comment type="similarity">
    <text evidence="2 13">Belongs to the Nth/MutY family.</text>
</comment>
<gene>
    <name evidence="15" type="primary">mutY</name>
    <name evidence="15" type="ORF">H8704_02775</name>
</gene>
<evidence type="ECO:0000256" key="1">
    <source>
        <dbReference type="ARBA" id="ARBA00000843"/>
    </source>
</evidence>
<keyword evidence="5" id="KW-0004">4Fe-4S</keyword>
<dbReference type="InterPro" id="IPR023170">
    <property type="entry name" value="HhH_base_excis_C"/>
</dbReference>
<evidence type="ECO:0000256" key="13">
    <source>
        <dbReference type="RuleBase" id="RU365096"/>
    </source>
</evidence>
<dbReference type="Gene3D" id="1.10.340.30">
    <property type="entry name" value="Hypothetical protein, domain 2"/>
    <property type="match status" value="1"/>
</dbReference>
<dbReference type="SMART" id="SM00478">
    <property type="entry name" value="ENDO3c"/>
    <property type="match status" value="1"/>
</dbReference>
<comment type="catalytic activity">
    <reaction evidence="1 13">
        <text>Hydrolyzes free adenine bases from 7,8-dihydro-8-oxoguanine:adenine mismatched double-stranded DNA, leaving an apurinic site.</text>
        <dbReference type="EC" id="3.2.2.31"/>
    </reaction>
</comment>
<keyword evidence="9 13" id="KW-0408">Iron</keyword>
<dbReference type="InterPro" id="IPR004036">
    <property type="entry name" value="Endonuclease-III-like_CS2"/>
</dbReference>
<evidence type="ECO:0000256" key="9">
    <source>
        <dbReference type="ARBA" id="ARBA00023004"/>
    </source>
</evidence>
<comment type="caution">
    <text evidence="15">The sequence shown here is derived from an EMBL/GenBank/DDBJ whole genome shotgun (WGS) entry which is preliminary data.</text>
</comment>
<dbReference type="InterPro" id="IPR011257">
    <property type="entry name" value="DNA_glycosylase"/>
</dbReference>
<evidence type="ECO:0000256" key="5">
    <source>
        <dbReference type="ARBA" id="ARBA00022485"/>
    </source>
</evidence>
<keyword evidence="10" id="KW-0411">Iron-sulfur</keyword>
<dbReference type="Gene3D" id="3.90.79.10">
    <property type="entry name" value="Nucleoside Triphosphate Pyrophosphohydrolase"/>
    <property type="match status" value="1"/>
</dbReference>
<accession>A0ABR7MYW2</accession>
<feature type="domain" description="HhH-GPD" evidence="14">
    <location>
        <begin position="53"/>
        <end position="204"/>
    </location>
</feature>
<keyword evidence="12 13" id="KW-0326">Glycosidase</keyword>
<dbReference type="InterPro" id="IPR015797">
    <property type="entry name" value="NUDIX_hydrolase-like_dom_sf"/>
</dbReference>
<name>A0ABR7MYW2_9FIRM</name>
<evidence type="ECO:0000256" key="7">
    <source>
        <dbReference type="ARBA" id="ARBA00022763"/>
    </source>
</evidence>
<protein>
    <recommendedName>
        <fullName evidence="4 13">Adenine DNA glycosylase</fullName>
        <ecNumber evidence="3 13">3.2.2.31</ecNumber>
    </recommendedName>
</protein>
<reference evidence="15 16" key="1">
    <citation type="submission" date="2020-08" db="EMBL/GenBank/DDBJ databases">
        <title>Genome public.</title>
        <authorList>
            <person name="Liu C."/>
            <person name="Sun Q."/>
        </authorList>
    </citation>
    <scope>NUCLEOTIDE SEQUENCE [LARGE SCALE GENOMIC DNA]</scope>
    <source>
        <strain evidence="15 16">NSJ-37</strain>
    </source>
</reference>
<dbReference type="InterPro" id="IPR003265">
    <property type="entry name" value="HhH-GPD_domain"/>
</dbReference>
<proteinExistence type="inferred from homology"/>
<keyword evidence="7 13" id="KW-0227">DNA damage</keyword>
<evidence type="ECO:0000256" key="12">
    <source>
        <dbReference type="ARBA" id="ARBA00023295"/>
    </source>
</evidence>
<evidence type="ECO:0000256" key="6">
    <source>
        <dbReference type="ARBA" id="ARBA00022723"/>
    </source>
</evidence>
<dbReference type="EMBL" id="JACRSX010000002">
    <property type="protein sequence ID" value="MBC8561561.1"/>
    <property type="molecule type" value="Genomic_DNA"/>
</dbReference>
<dbReference type="Proteomes" id="UP000606193">
    <property type="component" value="Unassembled WGS sequence"/>
</dbReference>